<dbReference type="SUPFAM" id="SSF53850">
    <property type="entry name" value="Periplasmic binding protein-like II"/>
    <property type="match status" value="1"/>
</dbReference>
<dbReference type="PRINTS" id="PR00344">
    <property type="entry name" value="BCTRLSENSOR"/>
</dbReference>
<evidence type="ECO:0000256" key="4">
    <source>
        <dbReference type="SAM" id="Phobius"/>
    </source>
</evidence>
<evidence type="ECO:0000256" key="5">
    <source>
        <dbReference type="SAM" id="SignalP"/>
    </source>
</evidence>
<keyword evidence="3" id="KW-0597">Phosphoprotein</keyword>
<dbReference type="SMART" id="SM00062">
    <property type="entry name" value="PBPb"/>
    <property type="match status" value="1"/>
</dbReference>
<dbReference type="Gene3D" id="1.10.287.130">
    <property type="match status" value="1"/>
</dbReference>
<keyword evidence="4" id="KW-0812">Transmembrane</keyword>
<proteinExistence type="predicted"/>
<dbReference type="Gene3D" id="3.40.190.10">
    <property type="entry name" value="Periplasmic binding protein-like II"/>
    <property type="match status" value="2"/>
</dbReference>
<dbReference type="Pfam" id="PF00497">
    <property type="entry name" value="SBP_bac_3"/>
    <property type="match status" value="1"/>
</dbReference>
<name>B8CT91_SHEPW</name>
<keyword evidence="5" id="KW-0732">Signal</keyword>
<dbReference type="SMART" id="SM00387">
    <property type="entry name" value="HATPase_c"/>
    <property type="match status" value="1"/>
</dbReference>
<feature type="chain" id="PRO_5002866931" description="histidine kinase" evidence="5">
    <location>
        <begin position="26"/>
        <end position="670"/>
    </location>
</feature>
<dbReference type="OrthoDB" id="9772100at2"/>
<dbReference type="eggNOG" id="COG0834">
    <property type="taxonomic scope" value="Bacteria"/>
</dbReference>
<dbReference type="PROSITE" id="PS50109">
    <property type="entry name" value="HIS_KIN"/>
    <property type="match status" value="1"/>
</dbReference>
<dbReference type="PANTHER" id="PTHR43065">
    <property type="entry name" value="SENSOR HISTIDINE KINASE"/>
    <property type="match status" value="1"/>
</dbReference>
<dbReference type="SUPFAM" id="SSF55874">
    <property type="entry name" value="ATPase domain of HSP90 chaperone/DNA topoisomerase II/histidine kinase"/>
    <property type="match status" value="1"/>
</dbReference>
<dbReference type="InterPro" id="IPR004358">
    <property type="entry name" value="Sig_transdc_His_kin-like_C"/>
</dbReference>
<evidence type="ECO:0000259" key="6">
    <source>
        <dbReference type="PROSITE" id="PS50109"/>
    </source>
</evidence>
<dbReference type="Gene3D" id="3.30.565.10">
    <property type="entry name" value="Histidine kinase-like ATPase, C-terminal domain"/>
    <property type="match status" value="1"/>
</dbReference>
<dbReference type="eggNOG" id="COG4191">
    <property type="taxonomic scope" value="Bacteria"/>
</dbReference>
<dbReference type="GO" id="GO:0005524">
    <property type="term" value="F:ATP binding"/>
    <property type="evidence" value="ECO:0007669"/>
    <property type="project" value="UniProtKB-KW"/>
</dbReference>
<dbReference type="InterPro" id="IPR003594">
    <property type="entry name" value="HATPase_dom"/>
</dbReference>
<evidence type="ECO:0000256" key="1">
    <source>
        <dbReference type="ARBA" id="ARBA00000085"/>
    </source>
</evidence>
<dbReference type="EMBL" id="CP000472">
    <property type="protein sequence ID" value="ACJ31000.1"/>
    <property type="molecule type" value="Genomic_DNA"/>
</dbReference>
<evidence type="ECO:0000313" key="7">
    <source>
        <dbReference type="EMBL" id="ACJ31000.1"/>
    </source>
</evidence>
<evidence type="ECO:0000313" key="8">
    <source>
        <dbReference type="Proteomes" id="UP000000753"/>
    </source>
</evidence>
<dbReference type="CDD" id="cd00082">
    <property type="entry name" value="HisKA"/>
    <property type="match status" value="1"/>
</dbReference>
<dbReference type="RefSeq" id="WP_020914335.1">
    <property type="nucleotide sequence ID" value="NC_011566.1"/>
</dbReference>
<dbReference type="InterPro" id="IPR005467">
    <property type="entry name" value="His_kinase_dom"/>
</dbReference>
<dbReference type="PANTHER" id="PTHR43065:SF42">
    <property type="entry name" value="TWO-COMPONENT SENSOR PPRA"/>
    <property type="match status" value="1"/>
</dbReference>
<gene>
    <name evidence="7" type="ordered locus">swp_4353</name>
</gene>
<keyword evidence="4" id="KW-1133">Transmembrane helix</keyword>
<dbReference type="KEGG" id="swp:swp_4353"/>
<keyword evidence="8" id="KW-1185">Reference proteome</keyword>
<dbReference type="CDD" id="cd13704">
    <property type="entry name" value="PBP2_HisK"/>
    <property type="match status" value="1"/>
</dbReference>
<feature type="transmembrane region" description="Helical" evidence="4">
    <location>
        <begin position="261"/>
        <end position="284"/>
    </location>
</feature>
<dbReference type="EC" id="2.7.13.3" evidence="2"/>
<protein>
    <recommendedName>
        <fullName evidence="2">histidine kinase</fullName>
        <ecNumber evidence="2">2.7.13.3</ecNumber>
    </recommendedName>
</protein>
<dbReference type="AlphaFoldDB" id="B8CT91"/>
<feature type="signal peptide" evidence="5">
    <location>
        <begin position="1"/>
        <end position="25"/>
    </location>
</feature>
<dbReference type="InterPro" id="IPR003661">
    <property type="entry name" value="HisK_dim/P_dom"/>
</dbReference>
<dbReference type="Pfam" id="PF02518">
    <property type="entry name" value="HATPase_c"/>
    <property type="match status" value="1"/>
</dbReference>
<comment type="catalytic activity">
    <reaction evidence="1">
        <text>ATP + protein L-histidine = ADP + protein N-phospho-L-histidine.</text>
        <dbReference type="EC" id="2.7.13.3"/>
    </reaction>
</comment>
<organism evidence="7 8">
    <name type="scientific">Shewanella piezotolerans (strain WP3 / JCM 13877)</name>
    <dbReference type="NCBI Taxonomy" id="225849"/>
    <lineage>
        <taxon>Bacteria</taxon>
        <taxon>Pseudomonadati</taxon>
        <taxon>Pseudomonadota</taxon>
        <taxon>Gammaproteobacteria</taxon>
        <taxon>Alteromonadales</taxon>
        <taxon>Shewanellaceae</taxon>
        <taxon>Shewanella</taxon>
    </lineage>
</organism>
<accession>B8CT91</accession>
<dbReference type="Proteomes" id="UP000000753">
    <property type="component" value="Chromosome"/>
</dbReference>
<dbReference type="STRING" id="225849.swp_4353"/>
<feature type="domain" description="Histidine kinase" evidence="6">
    <location>
        <begin position="428"/>
        <end position="668"/>
    </location>
</feature>
<sequence>MKILVKLLYALLVITSALLTQTAVAKESNSIVFGVHSKTAPLEWRNNGVDQGFNLELLDRIGQLTGNRIAVRRKTFQQLLTDVHNPDSLIDVIAVVSPVTIDRDLSQSDPIYATHAKAYTLQGKSFIEGWDDLKGKRVAIKKGAFVDVYISGKQQDFKRVDVDLYETGFQLLIKGQVDVVIAENFVARRLMPLYPSIRSSSDPLIYGAFNFVSNRKNAALMAHINDALRQLKLSGEYDRLVNKWFGTGREKVDLNSAQQRMLSLAIFVSLISAVGMLLTGYVSLSLRKRSKALKLELTQRKKAEAAISNLSKQFQSVLDGIPHGVTLFNRQGECLWSNDNNQLLKNPEFHYIDGQPFKLLPSLLEALDSNRSTIADMVIKNQHWQLQLHPIGDDQAVILLEETTEQQLLRQANDEASRLASLGELSAGIAHEINNPTGIIIHSIAFINDALADLSIAADSYQKQNPFWNIAGLEPTSALTELNLSSQSIVEGADRISRIVNDLKRYALPTIADEYQAISLNEVVQVSLRLTANQIKTLNVVTDLSSPSPIIKGDAQQLNQVLINLIQNACHAIVLDADTYDNDQHIVLETHIEQEFAYLTITDKGQGMDRATLQRITEPFFTTRRSSGGTGLGLSVCSRIIKEHKADMQIKSHIGKGTVITLRFPLETQT</sequence>
<evidence type="ECO:0000256" key="2">
    <source>
        <dbReference type="ARBA" id="ARBA00012438"/>
    </source>
</evidence>
<keyword evidence="4" id="KW-0472">Membrane</keyword>
<dbReference type="InterPro" id="IPR036890">
    <property type="entry name" value="HATPase_C_sf"/>
</dbReference>
<dbReference type="GO" id="GO:0000155">
    <property type="term" value="F:phosphorelay sensor kinase activity"/>
    <property type="evidence" value="ECO:0007669"/>
    <property type="project" value="InterPro"/>
</dbReference>
<evidence type="ECO:0000256" key="3">
    <source>
        <dbReference type="ARBA" id="ARBA00022553"/>
    </source>
</evidence>
<dbReference type="InterPro" id="IPR001638">
    <property type="entry name" value="Solute-binding_3/MltF_N"/>
</dbReference>
<reference evidence="7 8" key="1">
    <citation type="journal article" date="2008" name="PLoS ONE">
        <title>Environmental adaptation: genomic analysis of the piezotolerant and psychrotolerant deep-sea iron reducing bacterium Shewanella piezotolerans WP3.</title>
        <authorList>
            <person name="Wang F."/>
            <person name="Wang J."/>
            <person name="Jian H."/>
            <person name="Zhang B."/>
            <person name="Li S."/>
            <person name="Wang F."/>
            <person name="Zeng X."/>
            <person name="Gao L."/>
            <person name="Bartlett D.H."/>
            <person name="Yu J."/>
            <person name="Hu S."/>
            <person name="Xiao X."/>
        </authorList>
    </citation>
    <scope>NUCLEOTIDE SEQUENCE [LARGE SCALE GENOMIC DNA]</scope>
    <source>
        <strain evidence="8">WP3 / JCM 13877</strain>
    </source>
</reference>
<dbReference type="HOGENOM" id="CLU_000445_114_69_6"/>